<accession>A0A7X0MWD8</accession>
<dbReference type="PROSITE" id="PS01215">
    <property type="entry name" value="MRP"/>
    <property type="match status" value="1"/>
</dbReference>
<comment type="similarity">
    <text evidence="6 7">Belongs to the Mrp/NBP35 ATP-binding proteins family.</text>
</comment>
<evidence type="ECO:0000256" key="1">
    <source>
        <dbReference type="ARBA" id="ARBA00022723"/>
    </source>
</evidence>
<keyword evidence="2 7" id="KW-0547">Nucleotide-binding</keyword>
<dbReference type="Proteomes" id="UP000528457">
    <property type="component" value="Unassembled WGS sequence"/>
</dbReference>
<reference evidence="8 9" key="1">
    <citation type="submission" date="2020-08" db="EMBL/GenBank/DDBJ databases">
        <title>Genomic Encyclopedia of Type Strains, Phase IV (KMG-IV): sequencing the most valuable type-strain genomes for metagenomic binning, comparative biology and taxonomic classification.</title>
        <authorList>
            <person name="Goeker M."/>
        </authorList>
    </citation>
    <scope>NUCLEOTIDE SEQUENCE [LARGE SCALE GENOMIC DNA]</scope>
    <source>
        <strain evidence="8 9">DSM 22368</strain>
    </source>
</reference>
<dbReference type="InterPro" id="IPR027417">
    <property type="entry name" value="P-loop_NTPase"/>
</dbReference>
<evidence type="ECO:0000256" key="4">
    <source>
        <dbReference type="ARBA" id="ARBA00023004"/>
    </source>
</evidence>
<keyword evidence="1 7" id="KW-0479">Metal-binding</keyword>
<dbReference type="GO" id="GO:0005829">
    <property type="term" value="C:cytosol"/>
    <property type="evidence" value="ECO:0007669"/>
    <property type="project" value="TreeGrafter"/>
</dbReference>
<proteinExistence type="inferred from homology"/>
<dbReference type="InterPro" id="IPR033756">
    <property type="entry name" value="YlxH/NBP35"/>
</dbReference>
<sequence>MNPELSQLSEELLTRVLDPVLHKELSALNCLQSQLVEGERLTLKLHFPYPIKAYQWSLEQQLQQAFSLLIQEDPQIPVKELKVDFTWSALRCLPEGIEGLESVANVIAVASGKGGVGKSSTTVNLALALASAGARVGILDADIYGPSQSHMLGLDGQRPRVKAEKQMYPLEAYGMAVMSMANLVTDKTPMVWRGPMAAGALQQLLLQTAWPELDYLLIDMPPGTGDIQLSLSQKIPLSGALIVTTPQDIALIDALKGIEMFNKVNVPILGVLENMSSHVCSNCGHKEAIFGEGGGERIARQYGIEVLAQLPIDKQLREDLDSGTPTVVKSPTSPLAMAYSEAGSKLAAQLYLQAQQSSGGPELVFSDD</sequence>
<keyword evidence="4 7" id="KW-0408">Iron</keyword>
<evidence type="ECO:0000256" key="6">
    <source>
        <dbReference type="ARBA" id="ARBA00024036"/>
    </source>
</evidence>
<dbReference type="InParanoid" id="A0A7X0MWD8"/>
<dbReference type="GO" id="GO:0051539">
    <property type="term" value="F:4 iron, 4 sulfur cluster binding"/>
    <property type="evidence" value="ECO:0007669"/>
    <property type="project" value="TreeGrafter"/>
</dbReference>
<feature type="binding site" evidence="7">
    <location>
        <begin position="112"/>
        <end position="119"/>
    </location>
    <ligand>
        <name>ATP</name>
        <dbReference type="ChEBI" id="CHEBI:30616"/>
    </ligand>
</feature>
<dbReference type="GO" id="GO:0016226">
    <property type="term" value="P:iron-sulfur cluster assembly"/>
    <property type="evidence" value="ECO:0007669"/>
    <property type="project" value="InterPro"/>
</dbReference>
<dbReference type="NCBIfam" id="NF008669">
    <property type="entry name" value="PRK11670.1"/>
    <property type="match status" value="1"/>
</dbReference>
<dbReference type="PANTHER" id="PTHR42961:SF2">
    <property type="entry name" value="IRON-SULFUR PROTEIN NUBPL"/>
    <property type="match status" value="1"/>
</dbReference>
<dbReference type="InterPro" id="IPR000808">
    <property type="entry name" value="Mrp-like_CS"/>
</dbReference>
<dbReference type="EMBL" id="JACHHT010000002">
    <property type="protein sequence ID" value="MBB6522075.1"/>
    <property type="molecule type" value="Genomic_DNA"/>
</dbReference>
<dbReference type="GO" id="GO:0046872">
    <property type="term" value="F:metal ion binding"/>
    <property type="evidence" value="ECO:0007669"/>
    <property type="project" value="UniProtKB-KW"/>
</dbReference>
<dbReference type="RefSeq" id="WP_166846858.1">
    <property type="nucleotide sequence ID" value="NZ_JAAONY010000002.1"/>
</dbReference>
<dbReference type="InterPro" id="IPR019591">
    <property type="entry name" value="Mrp/NBP35_ATP-bd"/>
</dbReference>
<dbReference type="GO" id="GO:0016887">
    <property type="term" value="F:ATP hydrolysis activity"/>
    <property type="evidence" value="ECO:0007669"/>
    <property type="project" value="UniProtKB-UniRule"/>
</dbReference>
<organism evidence="8 9">
    <name type="scientific">Pseudoteredinibacter isoporae</name>
    <dbReference type="NCBI Taxonomy" id="570281"/>
    <lineage>
        <taxon>Bacteria</taxon>
        <taxon>Pseudomonadati</taxon>
        <taxon>Pseudomonadota</taxon>
        <taxon>Gammaproteobacteria</taxon>
        <taxon>Cellvibrionales</taxon>
        <taxon>Cellvibrionaceae</taxon>
        <taxon>Pseudoteredinibacter</taxon>
    </lineage>
</organism>
<dbReference type="InterPro" id="IPR044304">
    <property type="entry name" value="NUBPL-like"/>
</dbReference>
<protein>
    <recommendedName>
        <fullName evidence="7">Iron-sulfur cluster carrier protein</fullName>
    </recommendedName>
</protein>
<dbReference type="PANTHER" id="PTHR42961">
    <property type="entry name" value="IRON-SULFUR PROTEIN NUBPL"/>
    <property type="match status" value="1"/>
</dbReference>
<evidence type="ECO:0000256" key="3">
    <source>
        <dbReference type="ARBA" id="ARBA00022840"/>
    </source>
</evidence>
<keyword evidence="3 7" id="KW-0067">ATP-binding</keyword>
<dbReference type="FunCoup" id="A0A7X0MWD8">
    <property type="interactions" value="567"/>
</dbReference>
<evidence type="ECO:0000256" key="5">
    <source>
        <dbReference type="ARBA" id="ARBA00023014"/>
    </source>
</evidence>
<evidence type="ECO:0000256" key="7">
    <source>
        <dbReference type="HAMAP-Rule" id="MF_02040"/>
    </source>
</evidence>
<dbReference type="GO" id="GO:0140663">
    <property type="term" value="F:ATP-dependent FeS chaperone activity"/>
    <property type="evidence" value="ECO:0007669"/>
    <property type="project" value="InterPro"/>
</dbReference>
<evidence type="ECO:0000256" key="2">
    <source>
        <dbReference type="ARBA" id="ARBA00022741"/>
    </source>
</evidence>
<dbReference type="Pfam" id="PF10609">
    <property type="entry name" value="ParA"/>
    <property type="match status" value="1"/>
</dbReference>
<dbReference type="Gene3D" id="3.40.50.300">
    <property type="entry name" value="P-loop containing nucleotide triphosphate hydrolases"/>
    <property type="match status" value="1"/>
</dbReference>
<name>A0A7X0MWD8_9GAMM</name>
<dbReference type="CDD" id="cd02037">
    <property type="entry name" value="Mrp_NBP35"/>
    <property type="match status" value="1"/>
</dbReference>
<keyword evidence="7" id="KW-0378">Hydrolase</keyword>
<evidence type="ECO:0000313" key="8">
    <source>
        <dbReference type="EMBL" id="MBB6522075.1"/>
    </source>
</evidence>
<keyword evidence="9" id="KW-1185">Reference proteome</keyword>
<comment type="subunit">
    <text evidence="7">Homodimer.</text>
</comment>
<keyword evidence="5 7" id="KW-0411">Iron-sulfur</keyword>
<dbReference type="GO" id="GO:0005524">
    <property type="term" value="F:ATP binding"/>
    <property type="evidence" value="ECO:0007669"/>
    <property type="project" value="UniProtKB-UniRule"/>
</dbReference>
<dbReference type="HAMAP" id="MF_02040">
    <property type="entry name" value="Mrp_NBP35"/>
    <property type="match status" value="1"/>
</dbReference>
<evidence type="ECO:0000313" key="9">
    <source>
        <dbReference type="Proteomes" id="UP000528457"/>
    </source>
</evidence>
<comment type="function">
    <text evidence="7">Binds and transfers iron-sulfur (Fe-S) clusters to target apoproteins. Can hydrolyze ATP.</text>
</comment>
<dbReference type="FunFam" id="3.40.50.300:FF:000418">
    <property type="entry name" value="Iron-sulfur cluster carrier protein"/>
    <property type="match status" value="1"/>
</dbReference>
<dbReference type="SUPFAM" id="SSF52540">
    <property type="entry name" value="P-loop containing nucleoside triphosphate hydrolases"/>
    <property type="match status" value="1"/>
</dbReference>
<comment type="caution">
    <text evidence="8">The sequence shown here is derived from an EMBL/GenBank/DDBJ whole genome shotgun (WGS) entry which is preliminary data.</text>
</comment>
<dbReference type="AlphaFoldDB" id="A0A7X0MWD8"/>
<gene>
    <name evidence="8" type="ORF">HNR48_002360</name>
</gene>